<keyword evidence="1" id="KW-1133">Transmembrane helix</keyword>
<evidence type="ECO:0008006" key="5">
    <source>
        <dbReference type="Google" id="ProtNLM"/>
    </source>
</evidence>
<sequence length="238" mass="26091">MRSRAIAMLALQLAALLVAADSSREDGNSLQYVEGKLTKAMDELNRRDSIGIFGDMVSIEKVAEDAGERSSEESADPLVSRIEAFLRTRRIQVNLPDDSSTAGLFGRALGRRSIGIELRSLTHGTSEARTKLKKMILPLLVLLKFKTLVILPIVITVVGLIGIKGLGGAFLSLLLSGAVALKALVAPPPPPRVTYGVVRPHEIHHDHWHRSEQDGVDAPYRGWAPEYNGEQYQYHEIP</sequence>
<feature type="transmembrane region" description="Helical" evidence="1">
    <location>
        <begin position="135"/>
        <end position="161"/>
    </location>
</feature>
<dbReference type="EMBL" id="GL445250">
    <property type="protein sequence ID" value="EFN89942.1"/>
    <property type="molecule type" value="Genomic_DNA"/>
</dbReference>
<dbReference type="PANTHER" id="PTHR21879">
    <property type="entry name" value="FI03362P-RELATED-RELATED"/>
    <property type="match status" value="1"/>
</dbReference>
<dbReference type="InterPro" id="IPR012464">
    <property type="entry name" value="DUF1676"/>
</dbReference>
<dbReference type="OMA" id="YTGRAME"/>
<evidence type="ECO:0000256" key="2">
    <source>
        <dbReference type="SAM" id="SignalP"/>
    </source>
</evidence>
<dbReference type="AlphaFoldDB" id="E2B2X3"/>
<feature type="chain" id="PRO_5003157321" description="Osiris 20" evidence="2">
    <location>
        <begin position="21"/>
        <end position="238"/>
    </location>
</feature>
<proteinExistence type="predicted"/>
<dbReference type="Proteomes" id="UP000008237">
    <property type="component" value="Unassembled WGS sequence"/>
</dbReference>
<name>E2B2X3_HARSA</name>
<keyword evidence="2" id="KW-0732">Signal</keyword>
<dbReference type="GO" id="GO:0016020">
    <property type="term" value="C:membrane"/>
    <property type="evidence" value="ECO:0007669"/>
    <property type="project" value="TreeGrafter"/>
</dbReference>
<evidence type="ECO:0000313" key="4">
    <source>
        <dbReference type="Proteomes" id="UP000008237"/>
    </source>
</evidence>
<keyword evidence="1" id="KW-0472">Membrane</keyword>
<dbReference type="PhylomeDB" id="E2B2X3"/>
<evidence type="ECO:0000313" key="3">
    <source>
        <dbReference type="EMBL" id="EFN89942.1"/>
    </source>
</evidence>
<accession>E2B2X3</accession>
<dbReference type="OrthoDB" id="7679868at2759"/>
<gene>
    <name evidence="3" type="ORF">EAI_15241</name>
</gene>
<organism evidence="4">
    <name type="scientific">Harpegnathos saltator</name>
    <name type="common">Jerdon's jumping ant</name>
    <dbReference type="NCBI Taxonomy" id="610380"/>
    <lineage>
        <taxon>Eukaryota</taxon>
        <taxon>Metazoa</taxon>
        <taxon>Ecdysozoa</taxon>
        <taxon>Arthropoda</taxon>
        <taxon>Hexapoda</taxon>
        <taxon>Insecta</taxon>
        <taxon>Pterygota</taxon>
        <taxon>Neoptera</taxon>
        <taxon>Endopterygota</taxon>
        <taxon>Hymenoptera</taxon>
        <taxon>Apocrita</taxon>
        <taxon>Aculeata</taxon>
        <taxon>Formicoidea</taxon>
        <taxon>Formicidae</taxon>
        <taxon>Ponerinae</taxon>
        <taxon>Ponerini</taxon>
        <taxon>Harpegnathos</taxon>
    </lineage>
</organism>
<evidence type="ECO:0000256" key="1">
    <source>
        <dbReference type="SAM" id="Phobius"/>
    </source>
</evidence>
<keyword evidence="4" id="KW-1185">Reference proteome</keyword>
<feature type="signal peptide" evidence="2">
    <location>
        <begin position="1"/>
        <end position="20"/>
    </location>
</feature>
<dbReference type="Pfam" id="PF07898">
    <property type="entry name" value="DUF1676"/>
    <property type="match status" value="1"/>
</dbReference>
<dbReference type="STRING" id="610380.E2B2X3"/>
<keyword evidence="1" id="KW-0812">Transmembrane</keyword>
<dbReference type="KEGG" id="hst:105192078"/>
<protein>
    <recommendedName>
        <fullName evidence="5">Osiris 20</fullName>
    </recommendedName>
</protein>
<reference evidence="3 4" key="1">
    <citation type="journal article" date="2010" name="Science">
        <title>Genomic comparison of the ants Camponotus floridanus and Harpegnathos saltator.</title>
        <authorList>
            <person name="Bonasio R."/>
            <person name="Zhang G."/>
            <person name="Ye C."/>
            <person name="Mutti N.S."/>
            <person name="Fang X."/>
            <person name="Qin N."/>
            <person name="Donahue G."/>
            <person name="Yang P."/>
            <person name="Li Q."/>
            <person name="Li C."/>
            <person name="Zhang P."/>
            <person name="Huang Z."/>
            <person name="Berger S.L."/>
            <person name="Reinberg D."/>
            <person name="Wang J."/>
            <person name="Liebig J."/>
        </authorList>
    </citation>
    <scope>NUCLEOTIDE SEQUENCE [LARGE SCALE GENOMIC DNA]</scope>
    <source>
        <strain evidence="3 4">R22 G/1</strain>
    </source>
</reference>
<dbReference type="InParanoid" id="E2B2X3"/>